<gene>
    <name evidence="3" type="ORF">DFH08DRAFT_1084552</name>
</gene>
<dbReference type="Proteomes" id="UP001218218">
    <property type="component" value="Unassembled WGS sequence"/>
</dbReference>
<keyword evidence="1 2" id="KW-0732">Signal</keyword>
<dbReference type="InterPro" id="IPR036908">
    <property type="entry name" value="RlpA-like_sf"/>
</dbReference>
<accession>A0AAD7EKA2</accession>
<keyword evidence="4" id="KW-1185">Reference proteome</keyword>
<evidence type="ECO:0000313" key="3">
    <source>
        <dbReference type="EMBL" id="KAJ7328493.1"/>
    </source>
</evidence>
<feature type="signal peptide" evidence="2">
    <location>
        <begin position="1"/>
        <end position="20"/>
    </location>
</feature>
<dbReference type="EMBL" id="JARIHO010000039">
    <property type="protein sequence ID" value="KAJ7328493.1"/>
    <property type="molecule type" value="Genomic_DNA"/>
</dbReference>
<evidence type="ECO:0000256" key="2">
    <source>
        <dbReference type="SAM" id="SignalP"/>
    </source>
</evidence>
<protein>
    <submittedName>
        <fullName evidence="3">Barwin-like endoglucanase</fullName>
    </submittedName>
</protein>
<comment type="caution">
    <text evidence="3">The sequence shown here is derived from an EMBL/GenBank/DDBJ whole genome shotgun (WGS) entry which is preliminary data.</text>
</comment>
<dbReference type="PANTHER" id="PTHR31836:SF28">
    <property type="entry name" value="SRCR DOMAIN-CONTAINING PROTEIN-RELATED"/>
    <property type="match status" value="1"/>
</dbReference>
<dbReference type="CDD" id="cd22191">
    <property type="entry name" value="DPBB_RlpA_EXP_N-like"/>
    <property type="match status" value="1"/>
</dbReference>
<reference evidence="3" key="1">
    <citation type="submission" date="2023-03" db="EMBL/GenBank/DDBJ databases">
        <title>Massive genome expansion in bonnet fungi (Mycena s.s.) driven by repeated elements and novel gene families across ecological guilds.</title>
        <authorList>
            <consortium name="Lawrence Berkeley National Laboratory"/>
            <person name="Harder C.B."/>
            <person name="Miyauchi S."/>
            <person name="Viragh M."/>
            <person name="Kuo A."/>
            <person name="Thoen E."/>
            <person name="Andreopoulos B."/>
            <person name="Lu D."/>
            <person name="Skrede I."/>
            <person name="Drula E."/>
            <person name="Henrissat B."/>
            <person name="Morin E."/>
            <person name="Kohler A."/>
            <person name="Barry K."/>
            <person name="LaButti K."/>
            <person name="Morin E."/>
            <person name="Salamov A."/>
            <person name="Lipzen A."/>
            <person name="Mereny Z."/>
            <person name="Hegedus B."/>
            <person name="Baldrian P."/>
            <person name="Stursova M."/>
            <person name="Weitz H."/>
            <person name="Taylor A."/>
            <person name="Grigoriev I.V."/>
            <person name="Nagy L.G."/>
            <person name="Martin F."/>
            <person name="Kauserud H."/>
        </authorList>
    </citation>
    <scope>NUCLEOTIDE SEQUENCE</scope>
    <source>
        <strain evidence="3">CBHHK002</strain>
    </source>
</reference>
<dbReference type="Gene3D" id="2.40.40.10">
    <property type="entry name" value="RlpA-like domain"/>
    <property type="match status" value="1"/>
</dbReference>
<dbReference type="AlphaFoldDB" id="A0AAD7EKA2"/>
<proteinExistence type="predicted"/>
<organism evidence="3 4">
    <name type="scientific">Mycena albidolilacea</name>
    <dbReference type="NCBI Taxonomy" id="1033008"/>
    <lineage>
        <taxon>Eukaryota</taxon>
        <taxon>Fungi</taxon>
        <taxon>Dikarya</taxon>
        <taxon>Basidiomycota</taxon>
        <taxon>Agaricomycotina</taxon>
        <taxon>Agaricomycetes</taxon>
        <taxon>Agaricomycetidae</taxon>
        <taxon>Agaricales</taxon>
        <taxon>Marasmiineae</taxon>
        <taxon>Mycenaceae</taxon>
        <taxon>Mycena</taxon>
    </lineage>
</organism>
<evidence type="ECO:0000313" key="4">
    <source>
        <dbReference type="Proteomes" id="UP001218218"/>
    </source>
</evidence>
<dbReference type="SUPFAM" id="SSF50685">
    <property type="entry name" value="Barwin-like endoglucanases"/>
    <property type="match status" value="1"/>
</dbReference>
<dbReference type="InterPro" id="IPR051477">
    <property type="entry name" value="Expansin_CellWall"/>
</dbReference>
<feature type="chain" id="PRO_5041944117" evidence="2">
    <location>
        <begin position="21"/>
        <end position="134"/>
    </location>
</feature>
<name>A0AAD7EKA2_9AGAR</name>
<sequence length="134" mass="13930">MLFNSPLLFVFSTLLTMAHSAPVELYPRTFSGDATFFDPGLGACGFTNTADQLIVAVGHGEFDSFPGAGPNPNTNPICGKQIQATSGGRTVTATVVDRCAGCAGAADLDFSEAAFAQLADPSVGRIHGVQWDFV</sequence>
<evidence type="ECO:0000256" key="1">
    <source>
        <dbReference type="ARBA" id="ARBA00022729"/>
    </source>
</evidence>
<dbReference type="PANTHER" id="PTHR31836">
    <property type="match status" value="1"/>
</dbReference>